<proteinExistence type="inferred from homology"/>
<evidence type="ECO:0008006" key="7">
    <source>
        <dbReference type="Google" id="ProtNLM"/>
    </source>
</evidence>
<dbReference type="GO" id="GO:0046872">
    <property type="term" value="F:metal ion binding"/>
    <property type="evidence" value="ECO:0007669"/>
    <property type="project" value="UniProtKB-KW"/>
</dbReference>
<dbReference type="PANTHER" id="PTHR12151">
    <property type="entry name" value="ELECTRON TRANSPORT PROTIN SCO1/SENC FAMILY MEMBER"/>
    <property type="match status" value="1"/>
</dbReference>
<dbReference type="SUPFAM" id="SSF52833">
    <property type="entry name" value="Thioredoxin-like"/>
    <property type="match status" value="1"/>
</dbReference>
<feature type="binding site" evidence="2">
    <location>
        <position position="71"/>
    </location>
    <ligand>
        <name>Cu cation</name>
        <dbReference type="ChEBI" id="CHEBI:23378"/>
    </ligand>
</feature>
<dbReference type="eggNOG" id="COG1999">
    <property type="taxonomic scope" value="Bacteria"/>
</dbReference>
<dbReference type="InterPro" id="IPR036249">
    <property type="entry name" value="Thioredoxin-like_sf"/>
</dbReference>
<dbReference type="CDD" id="cd02968">
    <property type="entry name" value="SCO"/>
    <property type="match status" value="1"/>
</dbReference>
<keyword evidence="2" id="KW-0479">Metal-binding</keyword>
<name>A0A0A0EWL7_9GAMM</name>
<comment type="caution">
    <text evidence="5">The sequence shown here is derived from an EMBL/GenBank/DDBJ whole genome shotgun (WGS) entry which is preliminary data.</text>
</comment>
<dbReference type="AlphaFoldDB" id="A0A0A0EWL7"/>
<keyword evidence="4" id="KW-0732">Signal</keyword>
<dbReference type="Pfam" id="PF02630">
    <property type="entry name" value="SCO1-SenC"/>
    <property type="match status" value="1"/>
</dbReference>
<dbReference type="Proteomes" id="UP000029998">
    <property type="component" value="Unassembled WGS sequence"/>
</dbReference>
<comment type="similarity">
    <text evidence="1">Belongs to the SCO1/2 family.</text>
</comment>
<dbReference type="RefSeq" id="WP_036139022.1">
    <property type="nucleotide sequence ID" value="NZ_AVPU01000025.1"/>
</dbReference>
<organism evidence="5 6">
    <name type="scientific">Lysobacter daejeonensis GH1-9</name>
    <dbReference type="NCBI Taxonomy" id="1385517"/>
    <lineage>
        <taxon>Bacteria</taxon>
        <taxon>Pseudomonadati</taxon>
        <taxon>Pseudomonadota</taxon>
        <taxon>Gammaproteobacteria</taxon>
        <taxon>Lysobacterales</taxon>
        <taxon>Lysobacteraceae</taxon>
        <taxon>Aerolutibacter</taxon>
    </lineage>
</organism>
<evidence type="ECO:0000256" key="1">
    <source>
        <dbReference type="ARBA" id="ARBA00010996"/>
    </source>
</evidence>
<feature type="binding site" evidence="2">
    <location>
        <position position="155"/>
    </location>
    <ligand>
        <name>Cu cation</name>
        <dbReference type="ChEBI" id="CHEBI:23378"/>
    </ligand>
</feature>
<evidence type="ECO:0000313" key="5">
    <source>
        <dbReference type="EMBL" id="KGM53552.1"/>
    </source>
</evidence>
<keyword evidence="3" id="KW-1015">Disulfide bond</keyword>
<evidence type="ECO:0000256" key="3">
    <source>
        <dbReference type="PIRSR" id="PIRSR603782-2"/>
    </source>
</evidence>
<sequence>MKTFLLAALAPFALAFGLAQAAPKSAPLPSDSVYQLNAPLVDQQGRKLRLADKRGKVQLVSMFYTSCKFICPLIIDSGKAIERSLTPAEQQKLGILLISMDPQRDDPTKLATVFNKRKLDPARWTLASPTPGDVRAIAGVLGIRYRQLEDGEFNHTSALVLLDANGRVLTRTEQMGTRPDPEFVAAVRKALAAPAAKPKR</sequence>
<dbReference type="Gene3D" id="3.40.30.10">
    <property type="entry name" value="Glutaredoxin"/>
    <property type="match status" value="1"/>
</dbReference>
<dbReference type="OrthoDB" id="6335573at2"/>
<keyword evidence="2" id="KW-0186">Copper</keyword>
<feature type="disulfide bond" description="Redox-active" evidence="3">
    <location>
        <begin position="67"/>
        <end position="71"/>
    </location>
</feature>
<gene>
    <name evidence="5" type="ORF">N800_03765</name>
</gene>
<feature type="binding site" evidence="2">
    <location>
        <position position="67"/>
    </location>
    <ligand>
        <name>Cu cation</name>
        <dbReference type="ChEBI" id="CHEBI:23378"/>
    </ligand>
</feature>
<protein>
    <recommendedName>
        <fullName evidence="7">Electron transporter SenC</fullName>
    </recommendedName>
</protein>
<dbReference type="EMBL" id="AVPU01000025">
    <property type="protein sequence ID" value="KGM53552.1"/>
    <property type="molecule type" value="Genomic_DNA"/>
</dbReference>
<evidence type="ECO:0000313" key="6">
    <source>
        <dbReference type="Proteomes" id="UP000029998"/>
    </source>
</evidence>
<feature type="signal peptide" evidence="4">
    <location>
        <begin position="1"/>
        <end position="21"/>
    </location>
</feature>
<dbReference type="STRING" id="1385517.N800_03765"/>
<evidence type="ECO:0000256" key="4">
    <source>
        <dbReference type="SAM" id="SignalP"/>
    </source>
</evidence>
<evidence type="ECO:0000256" key="2">
    <source>
        <dbReference type="PIRSR" id="PIRSR603782-1"/>
    </source>
</evidence>
<keyword evidence="6" id="KW-1185">Reference proteome</keyword>
<dbReference type="InterPro" id="IPR003782">
    <property type="entry name" value="SCO1/SenC"/>
</dbReference>
<reference evidence="5 6" key="1">
    <citation type="submission" date="2013-08" db="EMBL/GenBank/DDBJ databases">
        <title>Genome sequencing of Lysobacter.</title>
        <authorList>
            <person name="Zhang S."/>
            <person name="Wang G."/>
        </authorList>
    </citation>
    <scope>NUCLEOTIDE SEQUENCE [LARGE SCALE GENOMIC DNA]</scope>
    <source>
        <strain evidence="5 6">GH1-9</strain>
    </source>
</reference>
<accession>A0A0A0EWL7</accession>
<feature type="chain" id="PRO_5001969403" description="Electron transporter SenC" evidence="4">
    <location>
        <begin position="22"/>
        <end position="200"/>
    </location>
</feature>
<dbReference type="PANTHER" id="PTHR12151:SF25">
    <property type="entry name" value="LINALOOL DEHYDRATASE_ISOMERASE DOMAIN-CONTAINING PROTEIN"/>
    <property type="match status" value="1"/>
</dbReference>